<dbReference type="PANTHER" id="PTHR12413:SF2">
    <property type="entry name" value="DOLICHYL PYROPHOSPHATE GLC1MAN9GLCNAC2 ALPHA-1,3-GLUCOSYLTRANSFERASE-RELATED"/>
    <property type="match status" value="1"/>
</dbReference>
<dbReference type="EC" id="2.4.1.-" evidence="10"/>
<dbReference type="GO" id="GO:0005789">
    <property type="term" value="C:endoplasmic reticulum membrane"/>
    <property type="evidence" value="ECO:0007669"/>
    <property type="project" value="UniProtKB-SubCell"/>
</dbReference>
<evidence type="ECO:0000256" key="5">
    <source>
        <dbReference type="ARBA" id="ARBA00022679"/>
    </source>
</evidence>
<feature type="transmembrane region" description="Helical" evidence="10">
    <location>
        <begin position="472"/>
        <end position="492"/>
    </location>
</feature>
<keyword evidence="7 10" id="KW-0256">Endoplasmic reticulum</keyword>
<feature type="transmembrane region" description="Helical" evidence="10">
    <location>
        <begin position="342"/>
        <end position="359"/>
    </location>
</feature>
<organism evidence="12">
    <name type="scientific">Musca domestica</name>
    <name type="common">House fly</name>
    <dbReference type="NCBI Taxonomy" id="7370"/>
    <lineage>
        <taxon>Eukaryota</taxon>
        <taxon>Metazoa</taxon>
        <taxon>Ecdysozoa</taxon>
        <taxon>Arthropoda</taxon>
        <taxon>Hexapoda</taxon>
        <taxon>Insecta</taxon>
        <taxon>Pterygota</taxon>
        <taxon>Neoptera</taxon>
        <taxon>Endopterygota</taxon>
        <taxon>Diptera</taxon>
        <taxon>Brachycera</taxon>
        <taxon>Muscomorpha</taxon>
        <taxon>Muscoidea</taxon>
        <taxon>Muscidae</taxon>
        <taxon>Musca</taxon>
    </lineage>
</organism>
<evidence type="ECO:0000256" key="4">
    <source>
        <dbReference type="ARBA" id="ARBA00022676"/>
    </source>
</evidence>
<evidence type="ECO:0000256" key="8">
    <source>
        <dbReference type="ARBA" id="ARBA00022989"/>
    </source>
</evidence>
<protein>
    <recommendedName>
        <fullName evidence="10">Alpha-1,3-glucosyltransferase</fullName>
        <ecNumber evidence="10">2.4.1.-</ecNumber>
    </recommendedName>
</protein>
<keyword evidence="8 10" id="KW-1133">Transmembrane helix</keyword>
<evidence type="ECO:0000256" key="9">
    <source>
        <dbReference type="ARBA" id="ARBA00023136"/>
    </source>
</evidence>
<feature type="compositionally biased region" description="Basic residues" evidence="11">
    <location>
        <begin position="518"/>
        <end position="527"/>
    </location>
</feature>
<keyword evidence="6 10" id="KW-0812">Transmembrane</keyword>
<evidence type="ECO:0000256" key="11">
    <source>
        <dbReference type="SAM" id="MobiDB-lite"/>
    </source>
</evidence>
<evidence type="ECO:0000256" key="7">
    <source>
        <dbReference type="ARBA" id="ARBA00022824"/>
    </source>
</evidence>
<dbReference type="GO" id="GO:0042283">
    <property type="term" value="F:dolichyl pyrophosphate Glc1Man9GlcNAc2 alpha-1,3-glucosyltransferase activity"/>
    <property type="evidence" value="ECO:0007669"/>
    <property type="project" value="TreeGrafter"/>
</dbReference>
<feature type="transmembrane region" description="Helical" evidence="10">
    <location>
        <begin position="409"/>
        <end position="430"/>
    </location>
</feature>
<dbReference type="VEuPathDB" id="VectorBase:MDOA013677"/>
<evidence type="ECO:0000256" key="1">
    <source>
        <dbReference type="ARBA" id="ARBA00004477"/>
    </source>
</evidence>
<accession>A0A1I8NC45</accession>
<feature type="compositionally biased region" description="Polar residues" evidence="11">
    <location>
        <begin position="528"/>
        <end position="537"/>
    </location>
</feature>
<dbReference type="eggNOG" id="KOG2576">
    <property type="taxonomic scope" value="Eukaryota"/>
</dbReference>
<feature type="transmembrane region" description="Helical" evidence="10">
    <location>
        <begin position="143"/>
        <end position="172"/>
    </location>
</feature>
<feature type="transmembrane region" description="Helical" evidence="10">
    <location>
        <begin position="221"/>
        <end position="243"/>
    </location>
</feature>
<dbReference type="GO" id="GO:0006487">
    <property type="term" value="P:protein N-linked glycosylation"/>
    <property type="evidence" value="ECO:0007669"/>
    <property type="project" value="TreeGrafter"/>
</dbReference>
<comment type="similarity">
    <text evidence="3 10">Belongs to the ALG6/ALG8 glucosyltransferase family.</text>
</comment>
<feature type="compositionally biased region" description="Basic residues" evidence="11">
    <location>
        <begin position="551"/>
        <end position="560"/>
    </location>
</feature>
<dbReference type="KEGG" id="mde:101896220"/>
<comment type="pathway">
    <text evidence="2 10">Protein modification; protein glycosylation.</text>
</comment>
<dbReference type="InterPro" id="IPR004856">
    <property type="entry name" value="Glyco_trans_ALG6/ALG8"/>
</dbReference>
<evidence type="ECO:0000256" key="10">
    <source>
        <dbReference type="RuleBase" id="RU363110"/>
    </source>
</evidence>
<dbReference type="STRING" id="7370.A0A1I8NC45"/>
<evidence type="ECO:0000256" key="6">
    <source>
        <dbReference type="ARBA" id="ARBA00022692"/>
    </source>
</evidence>
<feature type="transmembrane region" description="Helical" evidence="10">
    <location>
        <begin position="365"/>
        <end position="382"/>
    </location>
</feature>
<sequence>MEILVTMGLEGSLLWSLFALASCLKLMLVPAYHSTDFEVHRNWLAITNSLPIKQWYYEATSEWTLDYPPFFAYFEWALSKVAAFVDPKMLEINNLNYASTETKYFQRISVMVMDFVYMYGVWRCLRALKRMGIKMHQASVETFLLLNIGLIFVDHIHFQYNGFLFGILLLSISYLLEERYVMCAFVFACLLNFKHIFVYMAPAFGIYLLRHYCLDPSKNPVFALAKLLAAGLTPFVLSFGPFWRDMPQVLSRLFPFKRGLTHAYWAPNFWALYNTADKVAAVALRTHSKTGASTTSGLVQEFEHVVLPSVRPVVTFVLTLGTMVPILIRLCRYQSKRDSKIAFIRAVVICSACSFMFGWHVHEKAILMCLIPLCFLFCVSAADAKYAFMLSAVGYFSLFPLLFQVDLFVIRYSLYLAYMGFMYLAYVRFYQTHPAMNALEDLYIYGLVLIPIYEHVIGPITGLNEKLPFVPLLLYSAYCGIGVSYCFIRYYIYVLELKLDTTTIKANKQQQQQEQKQKQKTKLRSKTVSKSFASKSNGGEDPPLKTTVKNPTKKSKEKLK</sequence>
<reference evidence="12" key="1">
    <citation type="submission" date="2020-05" db="UniProtKB">
        <authorList>
            <consortium name="EnsemblMetazoa"/>
        </authorList>
    </citation>
    <scope>IDENTIFICATION</scope>
    <source>
        <strain evidence="12">Aabys</strain>
    </source>
</reference>
<comment type="subcellular location">
    <subcellularLocation>
        <location evidence="1 10">Endoplasmic reticulum membrane</location>
        <topology evidence="1 10">Multi-pass membrane protein</topology>
    </subcellularLocation>
</comment>
<dbReference type="VEuPathDB" id="VectorBase:MDOMA2_000287"/>
<feature type="transmembrane region" description="Helical" evidence="10">
    <location>
        <begin position="442"/>
        <end position="460"/>
    </location>
</feature>
<evidence type="ECO:0000256" key="2">
    <source>
        <dbReference type="ARBA" id="ARBA00004922"/>
    </source>
</evidence>
<dbReference type="OrthoDB" id="1689333at2759"/>
<gene>
    <name evidence="12" type="primary">101896220</name>
</gene>
<proteinExistence type="inferred from homology"/>
<dbReference type="RefSeq" id="XP_005181147.3">
    <property type="nucleotide sequence ID" value="XM_005181090.4"/>
</dbReference>
<evidence type="ECO:0000256" key="3">
    <source>
        <dbReference type="ARBA" id="ARBA00008715"/>
    </source>
</evidence>
<evidence type="ECO:0000313" key="12">
    <source>
        <dbReference type="EnsemblMetazoa" id="MDOA013677-PA"/>
    </source>
</evidence>
<keyword evidence="5 10" id="KW-0808">Transferase</keyword>
<dbReference type="EnsemblMetazoa" id="MDOA013677-RA">
    <property type="protein sequence ID" value="MDOA013677-PA"/>
    <property type="gene ID" value="MDOA013677"/>
</dbReference>
<dbReference type="AlphaFoldDB" id="A0A1I8NC45"/>
<keyword evidence="4 10" id="KW-0328">Glycosyltransferase</keyword>
<dbReference type="UniPathway" id="UPA00378"/>
<feature type="transmembrane region" description="Helical" evidence="10">
    <location>
        <begin position="387"/>
        <end position="403"/>
    </location>
</feature>
<feature type="region of interest" description="Disordered" evidence="11">
    <location>
        <begin position="510"/>
        <end position="560"/>
    </location>
</feature>
<feature type="transmembrane region" description="Helical" evidence="10">
    <location>
        <begin position="184"/>
        <end position="209"/>
    </location>
</feature>
<dbReference type="PANTHER" id="PTHR12413">
    <property type="entry name" value="DOLICHYL GLYCOSYLTRANSFERASE"/>
    <property type="match status" value="1"/>
</dbReference>
<name>A0A1I8NC45_MUSDO</name>
<keyword evidence="9 10" id="KW-0472">Membrane</keyword>
<dbReference type="Pfam" id="PF03155">
    <property type="entry name" value="Alg6_Alg8"/>
    <property type="match status" value="1"/>
</dbReference>